<keyword evidence="2" id="KW-1185">Reference proteome</keyword>
<dbReference type="STRING" id="1165861.A0A0L0V7C7"/>
<gene>
    <name evidence="1" type="ORF">PSTG_11539</name>
</gene>
<protein>
    <submittedName>
        <fullName evidence="1">Uncharacterized protein</fullName>
    </submittedName>
</protein>
<evidence type="ECO:0000313" key="1">
    <source>
        <dbReference type="EMBL" id="KNE95173.1"/>
    </source>
</evidence>
<evidence type="ECO:0000313" key="2">
    <source>
        <dbReference type="Proteomes" id="UP000054564"/>
    </source>
</evidence>
<name>A0A0L0V7C7_9BASI</name>
<organism evidence="1 2">
    <name type="scientific">Puccinia striiformis f. sp. tritici PST-78</name>
    <dbReference type="NCBI Taxonomy" id="1165861"/>
    <lineage>
        <taxon>Eukaryota</taxon>
        <taxon>Fungi</taxon>
        <taxon>Dikarya</taxon>
        <taxon>Basidiomycota</taxon>
        <taxon>Pucciniomycotina</taxon>
        <taxon>Pucciniomycetes</taxon>
        <taxon>Pucciniales</taxon>
        <taxon>Pucciniaceae</taxon>
        <taxon>Puccinia</taxon>
    </lineage>
</organism>
<comment type="caution">
    <text evidence="1">The sequence shown here is derived from an EMBL/GenBank/DDBJ whole genome shotgun (WGS) entry which is preliminary data.</text>
</comment>
<dbReference type="EMBL" id="AJIL01000102">
    <property type="protein sequence ID" value="KNE95173.1"/>
    <property type="molecule type" value="Genomic_DNA"/>
</dbReference>
<dbReference type="AlphaFoldDB" id="A0A0L0V7C7"/>
<accession>A0A0L0V7C7</accession>
<reference evidence="2" key="1">
    <citation type="submission" date="2014-03" db="EMBL/GenBank/DDBJ databases">
        <title>The Genome Sequence of Puccinia striiformis f. sp. tritici PST-78.</title>
        <authorList>
            <consortium name="The Broad Institute Genome Sequencing Platform"/>
            <person name="Cuomo C."/>
            <person name="Hulbert S."/>
            <person name="Chen X."/>
            <person name="Walker B."/>
            <person name="Young S.K."/>
            <person name="Zeng Q."/>
            <person name="Gargeya S."/>
            <person name="Fitzgerald M."/>
            <person name="Haas B."/>
            <person name="Abouelleil A."/>
            <person name="Alvarado L."/>
            <person name="Arachchi H.M."/>
            <person name="Berlin A.M."/>
            <person name="Chapman S.B."/>
            <person name="Goldberg J."/>
            <person name="Griggs A."/>
            <person name="Gujja S."/>
            <person name="Hansen M."/>
            <person name="Howarth C."/>
            <person name="Imamovic A."/>
            <person name="Larimer J."/>
            <person name="McCowan C."/>
            <person name="Montmayeur A."/>
            <person name="Murphy C."/>
            <person name="Neiman D."/>
            <person name="Pearson M."/>
            <person name="Priest M."/>
            <person name="Roberts A."/>
            <person name="Saif S."/>
            <person name="Shea T."/>
            <person name="Sisk P."/>
            <person name="Sykes S."/>
            <person name="Wortman J."/>
            <person name="Nusbaum C."/>
            <person name="Birren B."/>
        </authorList>
    </citation>
    <scope>NUCLEOTIDE SEQUENCE [LARGE SCALE GENOMIC DNA]</scope>
    <source>
        <strain evidence="2">race PST-78</strain>
    </source>
</reference>
<sequence length="106" mass="12378">MRLQKFLKLLIDSLKTIYEPTKNNKKNYLYQPIEIVYRSMQLGNASLTNAFAAERIHQLEESNCLVPKEFNIQVIEWGKMTIGLDSRIDDPSIALLFQLYPSGFFY</sequence>
<proteinExistence type="predicted"/>
<dbReference type="Proteomes" id="UP000054564">
    <property type="component" value="Unassembled WGS sequence"/>
</dbReference>